<dbReference type="Gene3D" id="3.40.50.1110">
    <property type="entry name" value="SGNH hydrolase"/>
    <property type="match status" value="1"/>
</dbReference>
<gene>
    <name evidence="2" type="ORF">UFOPK1811_01160</name>
    <name evidence="3" type="ORF">UFOPK2360_00567</name>
    <name evidence="4" type="ORF">UFOPK2659_00673</name>
    <name evidence="5" type="ORF">UFOPK2922_01015</name>
    <name evidence="6" type="ORF">UFOPK3306_01173</name>
</gene>
<dbReference type="EMBL" id="CAFBLI010000114">
    <property type="protein sequence ID" value="CAB4875376.1"/>
    <property type="molecule type" value="Genomic_DNA"/>
</dbReference>
<name>A0A6J7DXF3_9ZZZZ</name>
<dbReference type="PANTHER" id="PTHR43784:SF2">
    <property type="entry name" value="GDSL-LIKE LIPASE_ACYLHYDROLASE, PUTATIVE (AFU_ORTHOLOGUE AFUA_2G00820)-RELATED"/>
    <property type="match status" value="1"/>
</dbReference>
<dbReference type="InterPro" id="IPR013830">
    <property type="entry name" value="SGNH_hydro"/>
</dbReference>
<dbReference type="AlphaFoldDB" id="A0A6J7DXF3"/>
<evidence type="ECO:0000313" key="5">
    <source>
        <dbReference type="EMBL" id="CAB4780662.1"/>
    </source>
</evidence>
<evidence type="ECO:0000313" key="6">
    <source>
        <dbReference type="EMBL" id="CAB4875376.1"/>
    </source>
</evidence>
<dbReference type="EMBL" id="CAEZUJ010000062">
    <property type="protein sequence ID" value="CAB4606534.1"/>
    <property type="molecule type" value="Genomic_DNA"/>
</dbReference>
<dbReference type="InterPro" id="IPR053140">
    <property type="entry name" value="GDSL_Rv0518-like"/>
</dbReference>
<dbReference type="EMBL" id="CAEZXH010000025">
    <property type="protein sequence ID" value="CAB4681236.1"/>
    <property type="molecule type" value="Genomic_DNA"/>
</dbReference>
<dbReference type="EMBL" id="CAEZYJ010000083">
    <property type="protein sequence ID" value="CAB4721498.1"/>
    <property type="molecule type" value="Genomic_DNA"/>
</dbReference>
<reference evidence="6" key="1">
    <citation type="submission" date="2020-05" db="EMBL/GenBank/DDBJ databases">
        <authorList>
            <person name="Chiriac C."/>
            <person name="Salcher M."/>
            <person name="Ghai R."/>
            <person name="Kavagutti S V."/>
        </authorList>
    </citation>
    <scope>NUCLEOTIDE SEQUENCE</scope>
</reference>
<feature type="domain" description="SGNH hydrolase-type esterase" evidence="1">
    <location>
        <begin position="9"/>
        <end position="186"/>
    </location>
</feature>
<dbReference type="Pfam" id="PF13472">
    <property type="entry name" value="Lipase_GDSL_2"/>
    <property type="match status" value="1"/>
</dbReference>
<sequence>MIRYTRFIALGDSFTEGVGDIQVDGQFRGWADRVAERLAKEQPDFSFYNLAIRGKLVAEVVDNQIPEAINWIQGPATLVSFHAGANDVLRPGYNPEIVLPQYREAVRTLAATGVQLLLFTAIERVAKSGKMQELWHQRFSGFNNNVRAIALEVGAIVADANLDPDIASARFVDTDKLHLNPAGHARVAESVLQLVGAEFDPNWSAPLPPLPPIGKIKATWAELNWIITFLIPWVSRRIRGISSGDGRVAKHREPITLS</sequence>
<dbReference type="EMBL" id="CAEZZS010000048">
    <property type="protein sequence ID" value="CAB4780662.1"/>
    <property type="molecule type" value="Genomic_DNA"/>
</dbReference>
<evidence type="ECO:0000313" key="4">
    <source>
        <dbReference type="EMBL" id="CAB4721498.1"/>
    </source>
</evidence>
<protein>
    <submittedName>
        <fullName evidence="6">Unannotated protein</fullName>
    </submittedName>
</protein>
<organism evidence="6">
    <name type="scientific">freshwater metagenome</name>
    <dbReference type="NCBI Taxonomy" id="449393"/>
    <lineage>
        <taxon>unclassified sequences</taxon>
        <taxon>metagenomes</taxon>
        <taxon>ecological metagenomes</taxon>
    </lineage>
</organism>
<dbReference type="PANTHER" id="PTHR43784">
    <property type="entry name" value="GDSL-LIKE LIPASE/ACYLHYDROLASE, PUTATIVE (AFU_ORTHOLOGUE AFUA_2G00820)-RELATED"/>
    <property type="match status" value="1"/>
</dbReference>
<evidence type="ECO:0000313" key="3">
    <source>
        <dbReference type="EMBL" id="CAB4681236.1"/>
    </source>
</evidence>
<evidence type="ECO:0000259" key="1">
    <source>
        <dbReference type="Pfam" id="PF13472"/>
    </source>
</evidence>
<evidence type="ECO:0000313" key="2">
    <source>
        <dbReference type="EMBL" id="CAB4606534.1"/>
    </source>
</evidence>
<accession>A0A6J7DXF3</accession>
<proteinExistence type="predicted"/>
<dbReference type="CDD" id="cd01832">
    <property type="entry name" value="SGNH_hydrolase_like_1"/>
    <property type="match status" value="1"/>
</dbReference>
<dbReference type="InterPro" id="IPR036514">
    <property type="entry name" value="SGNH_hydro_sf"/>
</dbReference>
<dbReference type="SUPFAM" id="SSF52266">
    <property type="entry name" value="SGNH hydrolase"/>
    <property type="match status" value="1"/>
</dbReference>